<dbReference type="Proteomes" id="UP000814140">
    <property type="component" value="Unassembled WGS sequence"/>
</dbReference>
<reference evidence="1" key="1">
    <citation type="submission" date="2021-03" db="EMBL/GenBank/DDBJ databases">
        <authorList>
            <consortium name="DOE Joint Genome Institute"/>
            <person name="Ahrendt S."/>
            <person name="Looney B.P."/>
            <person name="Miyauchi S."/>
            <person name="Morin E."/>
            <person name="Drula E."/>
            <person name="Courty P.E."/>
            <person name="Chicoki N."/>
            <person name="Fauchery L."/>
            <person name="Kohler A."/>
            <person name="Kuo A."/>
            <person name="Labutti K."/>
            <person name="Pangilinan J."/>
            <person name="Lipzen A."/>
            <person name="Riley R."/>
            <person name="Andreopoulos W."/>
            <person name="He G."/>
            <person name="Johnson J."/>
            <person name="Barry K.W."/>
            <person name="Grigoriev I.V."/>
            <person name="Nagy L."/>
            <person name="Hibbett D."/>
            <person name="Henrissat B."/>
            <person name="Matheny P.B."/>
            <person name="Labbe J."/>
            <person name="Martin F."/>
        </authorList>
    </citation>
    <scope>NUCLEOTIDE SEQUENCE</scope>
    <source>
        <strain evidence="1">HHB10654</strain>
    </source>
</reference>
<evidence type="ECO:0000313" key="1">
    <source>
        <dbReference type="EMBL" id="KAI0063600.1"/>
    </source>
</evidence>
<reference evidence="1" key="2">
    <citation type="journal article" date="2022" name="New Phytol.">
        <title>Evolutionary transition to the ectomycorrhizal habit in the genomes of a hyperdiverse lineage of mushroom-forming fungi.</title>
        <authorList>
            <person name="Looney B."/>
            <person name="Miyauchi S."/>
            <person name="Morin E."/>
            <person name="Drula E."/>
            <person name="Courty P.E."/>
            <person name="Kohler A."/>
            <person name="Kuo A."/>
            <person name="LaButti K."/>
            <person name="Pangilinan J."/>
            <person name="Lipzen A."/>
            <person name="Riley R."/>
            <person name="Andreopoulos W."/>
            <person name="He G."/>
            <person name="Johnson J."/>
            <person name="Nolan M."/>
            <person name="Tritt A."/>
            <person name="Barry K.W."/>
            <person name="Grigoriev I.V."/>
            <person name="Nagy L.G."/>
            <person name="Hibbett D."/>
            <person name="Henrissat B."/>
            <person name="Matheny P.B."/>
            <person name="Labbe J."/>
            <person name="Martin F.M."/>
        </authorList>
    </citation>
    <scope>NUCLEOTIDE SEQUENCE</scope>
    <source>
        <strain evidence="1">HHB10654</strain>
    </source>
</reference>
<evidence type="ECO:0000313" key="2">
    <source>
        <dbReference type="Proteomes" id="UP000814140"/>
    </source>
</evidence>
<proteinExistence type="predicted"/>
<dbReference type="EMBL" id="MU277202">
    <property type="protein sequence ID" value="KAI0063600.1"/>
    <property type="molecule type" value="Genomic_DNA"/>
</dbReference>
<accession>A0ACB8T6P0</accession>
<name>A0ACB8T6P0_9AGAM</name>
<comment type="caution">
    <text evidence="1">The sequence shown here is derived from an EMBL/GenBank/DDBJ whole genome shotgun (WGS) entry which is preliminary data.</text>
</comment>
<keyword evidence="2" id="KW-1185">Reference proteome</keyword>
<gene>
    <name evidence="1" type="ORF">BV25DRAFT_1801984</name>
</gene>
<protein>
    <submittedName>
        <fullName evidence="1">RdRP-domain-containing protein</fullName>
    </submittedName>
</protein>
<sequence length="1574" mass="176704">MSSRGKFVLRERPQVDDESWNFSGVPASFLDAPPPPPNSNVRPKGKLITFTPEGITLELQPLPSNRITLHEDPPKLIIASFARFRFPDVKPSVSTDYMIRLFKAGLFLNGVQYRYYGHGNSQMRGRGCYLRQANTDGELDQLIYAMGDLEKIMNVAKRAKRIGLLFSGAELDYVLDPKYVGDIDDLMTGDENFSDGCGLISRRLSMQISRSKRVIFRNRPYTPCVIQIRYRGYKGVLMLHPALDEEKIHLVEFRKSMKKFNATADNIFSVVDYSKPYSFGRLNSDIVVLLSSLGVTNEALLAKQTEYFQWIQDASQDVVKGFEFMSSLGKHVWAEKLLLDGIDSPAVQREIRASQKAELAAFRKNDDLKKERVRMLIHKSRRLFGVCDPYRILREGEVHVRITVSRTGVSAIHGLDVIVVRNPCLHPGDILKLRAVYNPKLAHLVDCVVFPSMGRRAAPAMSSGGDLDGDEYFVCWDPVLVPRNISESYGYPPNKEPTPPTKITRQDLARHFATYNGSGMAQTAALHSKWVRVAPEGALSTQCQELNALYSQAVDGARITIPERLRNPPPPPDGSQFILDELFAHARRFSAQFLETEGNAESSDLPRETAQELIVRLLSVQEATVSEFTLVNLAHNVARKHGIDFSPYLTHINYGALLTHEKYALAATFADLASAFQPSFMWNSLMRSDILTAKDLNDKKLGGPIRVQRLYSSKNLGLSAFFEYLARAMQDYTRRLLIFKLFNLQRSNTFIHLRKPPINSGEEIITSIALQQISARVQRQMGRVNRTPVVAVEIHVVSNRDREAHQLFDMRFEHVYTEEYIKRNAHQVTTFQLNMLKNADLDALPEAQRIVFREAEAVVRAHLASSVISFRDIDDCAEFAWKYRADDRLFWIFDVIIKLHLDSSLVSKWLDREPLLVYSLLKAYVPSEDGALGDEIADIGFQIVQHIIRSANAVPIASLVALEKIRTTIASLDIEQYLEILELVTLSIRALPHVQEVLFVLHECREPVRSQSAAMEYAHKHALSVACDRAEEAGDECPCDEQGRLKRQRKAPALVPLIPVEDKPSEVIAHIRVDNPSTTRLHSHVRLRAASKPEKGHLDYLVVDGVVVQAQVGEVRISLVHTLPPEYTQIQWYLYDAGSIATFKAMMEAIRRLAVDGGKSCRFHRMITSPGAENSPMHEHELLEDDGSSHVQEDGDLQIENDLSANLNDSQRQAVITTPSSQVSLIWGPPAVDNVLERFARTNREEGLLATEKILRFATDRGKVSKALQSFTIESRVGGEIVRDSKRREKADKIVKAAVIIFTTCAGAGLGNLRCKKAVLVGDHVQLRPMVRSLGQALQHDVSLFERLYTRQGAVTSLARTMLDVQYRFPEALARFPSAEFYDGRLQTGVSNATELLRGLLRSQFPWPQHAGNVLPAVFVPCRSEEDQGGMSKSNEGQARLVKHIVQLLSTDRASDRTLDNPPLITVLSPYTKQRKLLHDTLPSTTPSFTIDSFQGRESDIIIYSTVRSNASDDIGFLEDARRLNVVWTRAKLALIVVGNRKTMTSGGGLWSRAIGSCSEVAIPGEWDNLTVDI</sequence>
<organism evidence="1 2">
    <name type="scientific">Artomyces pyxidatus</name>
    <dbReference type="NCBI Taxonomy" id="48021"/>
    <lineage>
        <taxon>Eukaryota</taxon>
        <taxon>Fungi</taxon>
        <taxon>Dikarya</taxon>
        <taxon>Basidiomycota</taxon>
        <taxon>Agaricomycotina</taxon>
        <taxon>Agaricomycetes</taxon>
        <taxon>Russulales</taxon>
        <taxon>Auriscalpiaceae</taxon>
        <taxon>Artomyces</taxon>
    </lineage>
</organism>